<gene>
    <name evidence="2" type="ORF">AX660_17610</name>
</gene>
<evidence type="ECO:0000259" key="1">
    <source>
        <dbReference type="Pfam" id="PF04575"/>
    </source>
</evidence>
<feature type="domain" description="Surface lipoprotein assembly modifier C-terminal" evidence="1">
    <location>
        <begin position="53"/>
        <end position="264"/>
    </location>
</feature>
<name>A0A135ZYZ0_9ALTE</name>
<accession>A0A135ZYZ0</accession>
<protein>
    <recommendedName>
        <fullName evidence="1">Surface lipoprotein assembly modifier C-terminal domain-containing protein</fullName>
    </recommendedName>
</protein>
<organism evidence="2 3">
    <name type="scientific">Paraglaciecola hydrolytica</name>
    <dbReference type="NCBI Taxonomy" id="1799789"/>
    <lineage>
        <taxon>Bacteria</taxon>
        <taxon>Pseudomonadati</taxon>
        <taxon>Pseudomonadota</taxon>
        <taxon>Gammaproteobacteria</taxon>
        <taxon>Alteromonadales</taxon>
        <taxon>Alteromonadaceae</taxon>
        <taxon>Paraglaciecola</taxon>
    </lineage>
</organism>
<dbReference type="Proteomes" id="UP000070299">
    <property type="component" value="Unassembled WGS sequence"/>
</dbReference>
<evidence type="ECO:0000313" key="3">
    <source>
        <dbReference type="Proteomes" id="UP000070299"/>
    </source>
</evidence>
<dbReference type="SUPFAM" id="SSF56935">
    <property type="entry name" value="Porins"/>
    <property type="match status" value="1"/>
</dbReference>
<dbReference type="STRING" id="1799789.AX660_17610"/>
<dbReference type="Pfam" id="PF04575">
    <property type="entry name" value="SlipAM"/>
    <property type="match status" value="1"/>
</dbReference>
<sequence>MKNSILFGVVVYSLTSVAGSAEFTNAKDAKVSFAGQASAGWLHNSSLVVAELDKVAAKADNALFANLKFHGKWQVSDKLTSNVNYQYSRKDYQELNDYDLDIHQFGIDAQYDFSAVSVGLRHDLAKASLAGEGFLDLNISSVYLAKFINPELYVRGALNFKDKKFAQITQRDADNEGVNVSVFQFFQGGRTMLSGGLSVESEDAIDSQYDYDNWGINTKASHKFDMFGVANQVQLSWRYQASDYQQPNNNNELRADSLINYEAQWQIAVHAKVNLVSKVEHGISHSTLDSLNYTQTVGSLQVEVNF</sequence>
<evidence type="ECO:0000313" key="2">
    <source>
        <dbReference type="EMBL" id="KXI28195.1"/>
    </source>
</evidence>
<dbReference type="EMBL" id="LSNE01000007">
    <property type="protein sequence ID" value="KXI28195.1"/>
    <property type="molecule type" value="Genomic_DNA"/>
</dbReference>
<proteinExistence type="predicted"/>
<dbReference type="AlphaFoldDB" id="A0A135ZYZ0"/>
<dbReference type="RefSeq" id="WP_068378257.1">
    <property type="nucleotide sequence ID" value="NZ_LSNE01000007.1"/>
</dbReference>
<keyword evidence="3" id="KW-1185">Reference proteome</keyword>
<dbReference type="InterPro" id="IPR007655">
    <property type="entry name" value="Slam_C"/>
</dbReference>
<reference evidence="3" key="1">
    <citation type="submission" date="2016-02" db="EMBL/GenBank/DDBJ databases">
        <authorList>
            <person name="Schultz-Johansen M."/>
            <person name="Glaring M.A."/>
            <person name="Bech P.K."/>
            <person name="Stougaard P."/>
        </authorList>
    </citation>
    <scope>NUCLEOTIDE SEQUENCE [LARGE SCALE GENOMIC DNA]</scope>
    <source>
        <strain evidence="3">S66</strain>
    </source>
</reference>
<comment type="caution">
    <text evidence="2">The sequence shown here is derived from an EMBL/GenBank/DDBJ whole genome shotgun (WGS) entry which is preliminary data.</text>
</comment>
<dbReference type="OrthoDB" id="6310872at2"/>